<dbReference type="InterPro" id="IPR011992">
    <property type="entry name" value="EF-hand-dom_pair"/>
</dbReference>
<dbReference type="SMART" id="SM00054">
    <property type="entry name" value="EFh"/>
    <property type="match status" value="2"/>
</dbReference>
<keyword evidence="3" id="KW-0723">Serine/threonine-protein kinase</keyword>
<proteinExistence type="inferred from homology"/>
<feature type="domain" description="Protein kinase" evidence="12">
    <location>
        <begin position="1"/>
        <end position="211"/>
    </location>
</feature>
<name>A0A078FW48_BRANA</name>
<protein>
    <recommendedName>
        <fullName evidence="2">non-specific serine/threonine protein kinase</fullName>
        <ecNumber evidence="2">2.7.11.1</ecNumber>
    </recommendedName>
</protein>
<comment type="catalytic activity">
    <reaction evidence="11">
        <text>L-seryl-[protein] + ATP = O-phospho-L-seryl-[protein] + ADP + H(+)</text>
        <dbReference type="Rhea" id="RHEA:17989"/>
        <dbReference type="Rhea" id="RHEA-COMP:9863"/>
        <dbReference type="Rhea" id="RHEA-COMP:11604"/>
        <dbReference type="ChEBI" id="CHEBI:15378"/>
        <dbReference type="ChEBI" id="CHEBI:29999"/>
        <dbReference type="ChEBI" id="CHEBI:30616"/>
        <dbReference type="ChEBI" id="CHEBI:83421"/>
        <dbReference type="ChEBI" id="CHEBI:456216"/>
        <dbReference type="EC" id="2.7.11.1"/>
    </reaction>
</comment>
<dbReference type="Gene3D" id="1.10.238.10">
    <property type="entry name" value="EF-hand"/>
    <property type="match status" value="2"/>
</dbReference>
<dbReference type="GO" id="GO:0005524">
    <property type="term" value="F:ATP binding"/>
    <property type="evidence" value="ECO:0007669"/>
    <property type="project" value="UniProtKB-KW"/>
</dbReference>
<comment type="catalytic activity">
    <reaction evidence="10">
        <text>L-threonyl-[protein] + ATP = O-phospho-L-threonyl-[protein] + ADP + H(+)</text>
        <dbReference type="Rhea" id="RHEA:46608"/>
        <dbReference type="Rhea" id="RHEA-COMP:11060"/>
        <dbReference type="Rhea" id="RHEA-COMP:11605"/>
        <dbReference type="ChEBI" id="CHEBI:15378"/>
        <dbReference type="ChEBI" id="CHEBI:30013"/>
        <dbReference type="ChEBI" id="CHEBI:30616"/>
        <dbReference type="ChEBI" id="CHEBI:61977"/>
        <dbReference type="ChEBI" id="CHEBI:456216"/>
        <dbReference type="EC" id="2.7.11.1"/>
    </reaction>
</comment>
<comment type="similarity">
    <text evidence="1">Belongs to the protein kinase superfamily. CAMK Ser/Thr protein kinase family. CaMK subfamily.</text>
</comment>
<evidence type="ECO:0000313" key="14">
    <source>
        <dbReference type="EMBL" id="CDY16653.1"/>
    </source>
</evidence>
<evidence type="ECO:0000256" key="6">
    <source>
        <dbReference type="ARBA" id="ARBA00022741"/>
    </source>
</evidence>
<dbReference type="Pfam" id="PF00069">
    <property type="entry name" value="Pkinase"/>
    <property type="match status" value="1"/>
</dbReference>
<dbReference type="Proteomes" id="UP000028999">
    <property type="component" value="Unassembled WGS sequence"/>
</dbReference>
<keyword evidence="7" id="KW-0418">Kinase</keyword>
<dbReference type="PROSITE" id="PS00108">
    <property type="entry name" value="PROTEIN_KINASE_ST"/>
    <property type="match status" value="1"/>
</dbReference>
<dbReference type="PaxDb" id="3708-A0A078FW48"/>
<dbReference type="EMBL" id="LK032066">
    <property type="protein sequence ID" value="CDY16653.1"/>
    <property type="molecule type" value="Genomic_DNA"/>
</dbReference>
<evidence type="ECO:0000256" key="4">
    <source>
        <dbReference type="ARBA" id="ARBA00022553"/>
    </source>
</evidence>
<organism evidence="14 15">
    <name type="scientific">Brassica napus</name>
    <name type="common">Rape</name>
    <dbReference type="NCBI Taxonomy" id="3708"/>
    <lineage>
        <taxon>Eukaryota</taxon>
        <taxon>Viridiplantae</taxon>
        <taxon>Streptophyta</taxon>
        <taxon>Embryophyta</taxon>
        <taxon>Tracheophyta</taxon>
        <taxon>Spermatophyta</taxon>
        <taxon>Magnoliopsida</taxon>
        <taxon>eudicotyledons</taxon>
        <taxon>Gunneridae</taxon>
        <taxon>Pentapetalae</taxon>
        <taxon>rosids</taxon>
        <taxon>malvids</taxon>
        <taxon>Brassicales</taxon>
        <taxon>Brassicaceae</taxon>
        <taxon>Brassiceae</taxon>
        <taxon>Brassica</taxon>
    </lineage>
</organism>
<dbReference type="InterPro" id="IPR050205">
    <property type="entry name" value="CDPK_Ser/Thr_kinases"/>
</dbReference>
<evidence type="ECO:0000256" key="3">
    <source>
        <dbReference type="ARBA" id="ARBA00022527"/>
    </source>
</evidence>
<keyword evidence="15" id="KW-1185">Reference proteome</keyword>
<evidence type="ECO:0000256" key="1">
    <source>
        <dbReference type="ARBA" id="ARBA00005354"/>
    </source>
</evidence>
<dbReference type="GO" id="GO:0004683">
    <property type="term" value="F:calcium/calmodulin-dependent protein kinase activity"/>
    <property type="evidence" value="ECO:0000318"/>
    <property type="project" value="GO_Central"/>
</dbReference>
<dbReference type="Pfam" id="PF13405">
    <property type="entry name" value="EF-hand_6"/>
    <property type="match status" value="1"/>
</dbReference>
<reference evidence="14 15" key="1">
    <citation type="journal article" date="2014" name="Science">
        <title>Plant genetics. Early allopolyploid evolution in the post-Neolithic Brassica napus oilseed genome.</title>
        <authorList>
            <person name="Chalhoub B."/>
            <person name="Denoeud F."/>
            <person name="Liu S."/>
            <person name="Parkin I.A."/>
            <person name="Tang H."/>
            <person name="Wang X."/>
            <person name="Chiquet J."/>
            <person name="Belcram H."/>
            <person name="Tong C."/>
            <person name="Samans B."/>
            <person name="Correa M."/>
            <person name="Da Silva C."/>
            <person name="Just J."/>
            <person name="Falentin C."/>
            <person name="Koh C.S."/>
            <person name="Le Clainche I."/>
            <person name="Bernard M."/>
            <person name="Bento P."/>
            <person name="Noel B."/>
            <person name="Labadie K."/>
            <person name="Alberti A."/>
            <person name="Charles M."/>
            <person name="Arnaud D."/>
            <person name="Guo H."/>
            <person name="Daviaud C."/>
            <person name="Alamery S."/>
            <person name="Jabbari K."/>
            <person name="Zhao M."/>
            <person name="Edger P.P."/>
            <person name="Chelaifa H."/>
            <person name="Tack D."/>
            <person name="Lassalle G."/>
            <person name="Mestiri I."/>
            <person name="Schnel N."/>
            <person name="Le Paslier M.C."/>
            <person name="Fan G."/>
            <person name="Renault V."/>
            <person name="Bayer P.E."/>
            <person name="Golicz A.A."/>
            <person name="Manoli S."/>
            <person name="Lee T.H."/>
            <person name="Thi V.H."/>
            <person name="Chalabi S."/>
            <person name="Hu Q."/>
            <person name="Fan C."/>
            <person name="Tollenaere R."/>
            <person name="Lu Y."/>
            <person name="Battail C."/>
            <person name="Shen J."/>
            <person name="Sidebottom C.H."/>
            <person name="Wang X."/>
            <person name="Canaguier A."/>
            <person name="Chauveau A."/>
            <person name="Berard A."/>
            <person name="Deniot G."/>
            <person name="Guan M."/>
            <person name="Liu Z."/>
            <person name="Sun F."/>
            <person name="Lim Y.P."/>
            <person name="Lyons E."/>
            <person name="Town C.D."/>
            <person name="Bancroft I."/>
            <person name="Wang X."/>
            <person name="Meng J."/>
            <person name="Ma J."/>
            <person name="Pires J.C."/>
            <person name="King G.J."/>
            <person name="Brunel D."/>
            <person name="Delourme R."/>
            <person name="Renard M."/>
            <person name="Aury J.M."/>
            <person name="Adams K.L."/>
            <person name="Batley J."/>
            <person name="Snowdon R.J."/>
            <person name="Tost J."/>
            <person name="Edwards D."/>
            <person name="Zhou Y."/>
            <person name="Hua W."/>
            <person name="Sharpe A.G."/>
            <person name="Paterson A.H."/>
            <person name="Guan C."/>
            <person name="Wincker P."/>
        </authorList>
    </citation>
    <scope>NUCLEOTIDE SEQUENCE [LARGE SCALE GENOMIC DNA]</scope>
    <source>
        <strain evidence="15">cv. Darmor-bzh</strain>
    </source>
</reference>
<dbReference type="GO" id="GO:0009931">
    <property type="term" value="F:calcium-dependent protein serine/threonine kinase activity"/>
    <property type="evidence" value="ECO:0000318"/>
    <property type="project" value="GO_Central"/>
</dbReference>
<sequence length="211" mass="24063">MASSQRHPEKDAAGIIRQIVNVVQACHFMGVMHRDIKHENFLFSSNDENALLKAIDFRCAVFIDKEPEEHMLYEIQNAPIDFESHPWPCTSSAATDLVKKMLIRNPKKRITAAKTFLGNMNKLKKVALTVMAKNLSEEEIKVTQLIEAGDVDGNGTIDIEEFISATLDRFKLDQDEQVRLAFQHFDKDNDRLITRDELEIAMKDFDANNVS</sequence>
<dbReference type="GO" id="GO:0005509">
    <property type="term" value="F:calcium ion binding"/>
    <property type="evidence" value="ECO:0007669"/>
    <property type="project" value="InterPro"/>
</dbReference>
<dbReference type="EC" id="2.7.11.1" evidence="2"/>
<dbReference type="SUPFAM" id="SSF56112">
    <property type="entry name" value="Protein kinase-like (PK-like)"/>
    <property type="match status" value="1"/>
</dbReference>
<dbReference type="InterPro" id="IPR011009">
    <property type="entry name" value="Kinase-like_dom_sf"/>
</dbReference>
<dbReference type="GO" id="GO:0005634">
    <property type="term" value="C:nucleus"/>
    <property type="evidence" value="ECO:0000318"/>
    <property type="project" value="GO_Central"/>
</dbReference>
<keyword evidence="8" id="KW-0106">Calcium</keyword>
<dbReference type="GO" id="GO:0005516">
    <property type="term" value="F:calmodulin binding"/>
    <property type="evidence" value="ECO:0000318"/>
    <property type="project" value="GO_Central"/>
</dbReference>
<dbReference type="Gramene" id="CDY16653">
    <property type="protein sequence ID" value="CDY16653"/>
    <property type="gene ID" value="GSBRNA2T00094490001"/>
</dbReference>
<evidence type="ECO:0000256" key="7">
    <source>
        <dbReference type="ARBA" id="ARBA00022777"/>
    </source>
</evidence>
<keyword evidence="4" id="KW-0597">Phosphoprotein</keyword>
<dbReference type="AlphaFoldDB" id="A0A078FW48"/>
<gene>
    <name evidence="14" type="primary">BnaA09g20310D</name>
    <name evidence="14" type="ORF">GSBRNA2T00094490001</name>
</gene>
<dbReference type="PROSITE" id="PS50011">
    <property type="entry name" value="PROTEIN_KINASE_DOM"/>
    <property type="match status" value="1"/>
</dbReference>
<dbReference type="SUPFAM" id="SSF47473">
    <property type="entry name" value="EF-hand"/>
    <property type="match status" value="1"/>
</dbReference>
<dbReference type="GO" id="GO:0005737">
    <property type="term" value="C:cytoplasm"/>
    <property type="evidence" value="ECO:0000318"/>
    <property type="project" value="GO_Central"/>
</dbReference>
<keyword evidence="9" id="KW-0067">ATP-binding</keyword>
<dbReference type="Gene3D" id="1.10.510.10">
    <property type="entry name" value="Transferase(Phosphotransferase) domain 1"/>
    <property type="match status" value="2"/>
</dbReference>
<dbReference type="InterPro" id="IPR002048">
    <property type="entry name" value="EF_hand_dom"/>
</dbReference>
<dbReference type="InterPro" id="IPR000719">
    <property type="entry name" value="Prot_kinase_dom"/>
</dbReference>
<feature type="domain" description="EF-hand" evidence="13">
    <location>
        <begin position="173"/>
        <end position="208"/>
    </location>
</feature>
<dbReference type="PROSITE" id="PS00018">
    <property type="entry name" value="EF_HAND_1"/>
    <property type="match status" value="2"/>
</dbReference>
<accession>A0A078FW48</accession>
<dbReference type="PANTHER" id="PTHR24349">
    <property type="entry name" value="SERINE/THREONINE-PROTEIN KINASE"/>
    <property type="match status" value="1"/>
</dbReference>
<evidence type="ECO:0000256" key="5">
    <source>
        <dbReference type="ARBA" id="ARBA00022679"/>
    </source>
</evidence>
<dbReference type="InterPro" id="IPR018247">
    <property type="entry name" value="EF_Hand_1_Ca_BS"/>
</dbReference>
<keyword evidence="5" id="KW-0808">Transferase</keyword>
<evidence type="ECO:0000256" key="10">
    <source>
        <dbReference type="ARBA" id="ARBA00047899"/>
    </source>
</evidence>
<evidence type="ECO:0000313" key="15">
    <source>
        <dbReference type="Proteomes" id="UP000028999"/>
    </source>
</evidence>
<evidence type="ECO:0000256" key="8">
    <source>
        <dbReference type="ARBA" id="ARBA00022837"/>
    </source>
</evidence>
<keyword evidence="6" id="KW-0547">Nucleotide-binding</keyword>
<evidence type="ECO:0000259" key="12">
    <source>
        <dbReference type="PROSITE" id="PS50011"/>
    </source>
</evidence>
<evidence type="ECO:0000256" key="2">
    <source>
        <dbReference type="ARBA" id="ARBA00012513"/>
    </source>
</evidence>
<dbReference type="STRING" id="3708.A0A078FW48"/>
<dbReference type="GO" id="GO:0035556">
    <property type="term" value="P:intracellular signal transduction"/>
    <property type="evidence" value="ECO:0000318"/>
    <property type="project" value="GO_Central"/>
</dbReference>
<dbReference type="InterPro" id="IPR008271">
    <property type="entry name" value="Ser/Thr_kinase_AS"/>
</dbReference>
<dbReference type="PROSITE" id="PS50222">
    <property type="entry name" value="EF_HAND_2"/>
    <property type="match status" value="2"/>
</dbReference>
<evidence type="ECO:0000256" key="11">
    <source>
        <dbReference type="ARBA" id="ARBA00048679"/>
    </source>
</evidence>
<evidence type="ECO:0000259" key="13">
    <source>
        <dbReference type="PROSITE" id="PS50222"/>
    </source>
</evidence>
<feature type="domain" description="EF-hand" evidence="13">
    <location>
        <begin position="137"/>
        <end position="172"/>
    </location>
</feature>
<evidence type="ECO:0000256" key="9">
    <source>
        <dbReference type="ARBA" id="ARBA00022840"/>
    </source>
</evidence>